<dbReference type="CTD" id="6754949"/>
<dbReference type="OMA" id="AVWTFVY"/>
<feature type="transmembrane region" description="Helical" evidence="7">
    <location>
        <begin position="186"/>
        <end position="208"/>
    </location>
</feature>
<feature type="transmembrane region" description="Helical" evidence="7">
    <location>
        <begin position="313"/>
        <end position="335"/>
    </location>
</feature>
<feature type="transmembrane region" description="Helical" evidence="7">
    <location>
        <begin position="380"/>
        <end position="399"/>
    </location>
</feature>
<dbReference type="RefSeq" id="XP_002113368.1">
    <property type="nucleotide sequence ID" value="XM_002113332.1"/>
</dbReference>
<dbReference type="KEGG" id="tad:TRIADDRAFT_57460"/>
<dbReference type="Proteomes" id="UP000009022">
    <property type="component" value="Unassembled WGS sequence"/>
</dbReference>
<gene>
    <name evidence="8" type="ORF">TRIADDRAFT_57460</name>
</gene>
<dbReference type="InParanoid" id="B3RZI0"/>
<keyword evidence="6 7" id="KW-0472">Membrane</keyword>
<feature type="transmembrane region" description="Helical" evidence="7">
    <location>
        <begin position="57"/>
        <end position="77"/>
    </location>
</feature>
<dbReference type="OrthoDB" id="6335830at2759"/>
<evidence type="ECO:0000313" key="9">
    <source>
        <dbReference type="Proteomes" id="UP000009022"/>
    </source>
</evidence>
<feature type="transmembrane region" description="Helical" evidence="7">
    <location>
        <begin position="130"/>
        <end position="150"/>
    </location>
</feature>
<protein>
    <recommendedName>
        <fullName evidence="10">EamA domain-containing protein</fullName>
    </recommendedName>
</protein>
<dbReference type="PANTHER" id="PTHR31326:SF1">
    <property type="entry name" value="PROTEIN CLT2, CHLOROPLASTIC"/>
    <property type="match status" value="1"/>
</dbReference>
<comment type="similarity">
    <text evidence="2">Belongs to the CRT-like transporter family.</text>
</comment>
<dbReference type="Pfam" id="PF08627">
    <property type="entry name" value="CRT-like"/>
    <property type="match status" value="1"/>
</dbReference>
<dbReference type="GeneID" id="6754949"/>
<name>B3RZI0_TRIAD</name>
<keyword evidence="9" id="KW-1185">Reference proteome</keyword>
<dbReference type="eggNOG" id="ENOG502RB7Q">
    <property type="taxonomic scope" value="Eukaryota"/>
</dbReference>
<reference evidence="8 9" key="1">
    <citation type="journal article" date="2008" name="Nature">
        <title>The Trichoplax genome and the nature of placozoans.</title>
        <authorList>
            <person name="Srivastava M."/>
            <person name="Begovic E."/>
            <person name="Chapman J."/>
            <person name="Putnam N.H."/>
            <person name="Hellsten U."/>
            <person name="Kawashima T."/>
            <person name="Kuo A."/>
            <person name="Mitros T."/>
            <person name="Salamov A."/>
            <person name="Carpenter M.L."/>
            <person name="Signorovitch A.Y."/>
            <person name="Moreno M.A."/>
            <person name="Kamm K."/>
            <person name="Grimwood J."/>
            <person name="Schmutz J."/>
            <person name="Shapiro H."/>
            <person name="Grigoriev I.V."/>
            <person name="Buss L.W."/>
            <person name="Schierwater B."/>
            <person name="Dellaporta S.L."/>
            <person name="Rokhsar D.S."/>
        </authorList>
    </citation>
    <scope>NUCLEOTIDE SEQUENCE [LARGE SCALE GENOMIC DNA]</scope>
    <source>
        <strain evidence="8 9">Grell-BS-1999</strain>
    </source>
</reference>
<accession>B3RZI0</accession>
<keyword evidence="4 7" id="KW-0812">Transmembrane</keyword>
<sequence length="411" mass="45963">MTTLDTVSLLSSEDDHQNLDQNLELSEDERHLSKDDCDETKKTLQLPLCNRSISKNLAGTIITIITVFGQSGMAIALPTFSVAVNTAHCHSNQYFVLIYPAMWFPIIFSLIAFASKAINPKFSLKSYTAIKAYIILGLLCAVNCLLVTFASLPDRTPPNLQGILGITIIPFTVILRYAILRKKVGVGRLLCTLGTLVGLFITLVPNIFNIEKNKHHGSKSVIWPLIFILGILPAAIANVLQEKEMKRDYREESLVFQAWVAWYNVFFLGLLFWTGFIPHFGQASNIQQFQHQMDCGFLSQFGGGKGKVPSYPWALGAAWLFISFYCIANQAALLLLRYSDGAIYLVIVQAIIPPIVAIFWTLFTLKGGFHWHPRFTDSSAFVFAGIIVILPCIIIYNYLTLKEEKAESNKI</sequence>
<evidence type="ECO:0000256" key="2">
    <source>
        <dbReference type="ARBA" id="ARBA00006690"/>
    </source>
</evidence>
<dbReference type="EMBL" id="DS985246">
    <property type="protein sequence ID" value="EDV23842.1"/>
    <property type="molecule type" value="Genomic_DNA"/>
</dbReference>
<evidence type="ECO:0000256" key="5">
    <source>
        <dbReference type="ARBA" id="ARBA00022989"/>
    </source>
</evidence>
<evidence type="ECO:0000256" key="1">
    <source>
        <dbReference type="ARBA" id="ARBA00004141"/>
    </source>
</evidence>
<dbReference type="PhylomeDB" id="B3RZI0"/>
<organism evidence="8 9">
    <name type="scientific">Trichoplax adhaerens</name>
    <name type="common">Trichoplax reptans</name>
    <dbReference type="NCBI Taxonomy" id="10228"/>
    <lineage>
        <taxon>Eukaryota</taxon>
        <taxon>Metazoa</taxon>
        <taxon>Placozoa</taxon>
        <taxon>Uniplacotomia</taxon>
        <taxon>Trichoplacea</taxon>
        <taxon>Trichoplacidae</taxon>
        <taxon>Trichoplax</taxon>
    </lineage>
</organism>
<dbReference type="HOGENOM" id="CLU_056438_0_0_1"/>
<proteinExistence type="inferred from homology"/>
<keyword evidence="5 7" id="KW-1133">Transmembrane helix</keyword>
<feature type="transmembrane region" description="Helical" evidence="7">
    <location>
        <begin position="342"/>
        <end position="360"/>
    </location>
</feature>
<dbReference type="AlphaFoldDB" id="B3RZI0"/>
<evidence type="ECO:0000256" key="4">
    <source>
        <dbReference type="ARBA" id="ARBA00022692"/>
    </source>
</evidence>
<evidence type="ECO:0000256" key="7">
    <source>
        <dbReference type="SAM" id="Phobius"/>
    </source>
</evidence>
<evidence type="ECO:0000256" key="3">
    <source>
        <dbReference type="ARBA" id="ARBA00022448"/>
    </source>
</evidence>
<feature type="transmembrane region" description="Helical" evidence="7">
    <location>
        <begin position="220"/>
        <end position="240"/>
    </location>
</feature>
<dbReference type="PANTHER" id="PTHR31326">
    <property type="entry name" value="PROTEIN CLT2, CHLOROPLASTIC"/>
    <property type="match status" value="1"/>
</dbReference>
<dbReference type="GO" id="GO:0016020">
    <property type="term" value="C:membrane"/>
    <property type="evidence" value="ECO:0007669"/>
    <property type="project" value="UniProtKB-SubCell"/>
</dbReference>
<feature type="transmembrane region" description="Helical" evidence="7">
    <location>
        <begin position="97"/>
        <end position="118"/>
    </location>
</feature>
<evidence type="ECO:0008006" key="10">
    <source>
        <dbReference type="Google" id="ProtNLM"/>
    </source>
</evidence>
<comment type="subcellular location">
    <subcellularLocation>
        <location evidence="1">Membrane</location>
        <topology evidence="1">Multi-pass membrane protein</topology>
    </subcellularLocation>
</comment>
<keyword evidence="3" id="KW-0813">Transport</keyword>
<feature type="transmembrane region" description="Helical" evidence="7">
    <location>
        <begin position="261"/>
        <end position="281"/>
    </location>
</feature>
<evidence type="ECO:0000313" key="8">
    <source>
        <dbReference type="EMBL" id="EDV23842.1"/>
    </source>
</evidence>
<evidence type="ECO:0000256" key="6">
    <source>
        <dbReference type="ARBA" id="ARBA00023136"/>
    </source>
</evidence>
<feature type="transmembrane region" description="Helical" evidence="7">
    <location>
        <begin position="162"/>
        <end position="179"/>
    </location>
</feature>
<dbReference type="InterPro" id="IPR013936">
    <property type="entry name" value="CRT-like"/>
</dbReference>